<feature type="region of interest" description="Disordered" evidence="1">
    <location>
        <begin position="58"/>
        <end position="81"/>
    </location>
</feature>
<reference evidence="2 3" key="1">
    <citation type="submission" date="2019-09" db="EMBL/GenBank/DDBJ databases">
        <authorList>
            <person name="Chandra G."/>
            <person name="Truman W A."/>
        </authorList>
    </citation>
    <scope>NUCLEOTIDE SEQUENCE [LARGE SCALE GENOMIC DNA]</scope>
    <source>
        <strain evidence="2">PS710</strain>
    </source>
</reference>
<evidence type="ECO:0000313" key="3">
    <source>
        <dbReference type="Proteomes" id="UP000381093"/>
    </source>
</evidence>
<gene>
    <name evidence="2" type="ORF">PS710_03867</name>
</gene>
<dbReference type="Proteomes" id="UP000381093">
    <property type="component" value="Unassembled WGS sequence"/>
</dbReference>
<protein>
    <submittedName>
        <fullName evidence="2">Uncharacterized protein</fullName>
    </submittedName>
</protein>
<dbReference type="RefSeq" id="WP_150765884.1">
    <property type="nucleotide sequence ID" value="NZ_CABVHW010000013.1"/>
</dbReference>
<organism evidence="2 3">
    <name type="scientific">Pseudomonas fluorescens</name>
    <dbReference type="NCBI Taxonomy" id="294"/>
    <lineage>
        <taxon>Bacteria</taxon>
        <taxon>Pseudomonadati</taxon>
        <taxon>Pseudomonadota</taxon>
        <taxon>Gammaproteobacteria</taxon>
        <taxon>Pseudomonadales</taxon>
        <taxon>Pseudomonadaceae</taxon>
        <taxon>Pseudomonas</taxon>
    </lineage>
</organism>
<evidence type="ECO:0000313" key="2">
    <source>
        <dbReference type="EMBL" id="VVO16219.1"/>
    </source>
</evidence>
<dbReference type="AlphaFoldDB" id="A0A5E7DFI7"/>
<proteinExistence type="predicted"/>
<name>A0A5E7DFI7_PSEFL</name>
<sequence length="81" mass="8454">MTDKNDTHTCTATDPCITVSAGISAGTPEIEGYSATASINASETVCAENDERVEMIRRHTGAPARQGKQISTDGLGSGREL</sequence>
<dbReference type="EMBL" id="CABVHW010000013">
    <property type="protein sequence ID" value="VVO16219.1"/>
    <property type="molecule type" value="Genomic_DNA"/>
</dbReference>
<accession>A0A5E7DFI7</accession>
<evidence type="ECO:0000256" key="1">
    <source>
        <dbReference type="SAM" id="MobiDB-lite"/>
    </source>
</evidence>